<evidence type="ECO:0000313" key="1">
    <source>
        <dbReference type="EMBL" id="ELW72095.1"/>
    </source>
</evidence>
<dbReference type="InParanoid" id="L9LAJ1"/>
<dbReference type="Proteomes" id="UP000011518">
    <property type="component" value="Unassembled WGS sequence"/>
</dbReference>
<protein>
    <submittedName>
        <fullName evidence="1">Uncharacterized protein</fullName>
    </submittedName>
</protein>
<accession>L9LAJ1</accession>
<dbReference type="EMBL" id="KB320446">
    <property type="protein sequence ID" value="ELW72095.1"/>
    <property type="molecule type" value="Genomic_DNA"/>
</dbReference>
<organism evidence="1 2">
    <name type="scientific">Tupaia chinensis</name>
    <name type="common">Chinese tree shrew</name>
    <name type="synonym">Tupaia belangeri chinensis</name>
    <dbReference type="NCBI Taxonomy" id="246437"/>
    <lineage>
        <taxon>Eukaryota</taxon>
        <taxon>Metazoa</taxon>
        <taxon>Chordata</taxon>
        <taxon>Craniata</taxon>
        <taxon>Vertebrata</taxon>
        <taxon>Euteleostomi</taxon>
        <taxon>Mammalia</taxon>
        <taxon>Eutheria</taxon>
        <taxon>Euarchontoglires</taxon>
        <taxon>Scandentia</taxon>
        <taxon>Tupaiidae</taxon>
        <taxon>Tupaia</taxon>
    </lineage>
</organism>
<sequence>MNTPKLVSDTGHSDKTLRMIPQPYRNPITEEGQQKRTQTQYCEAKALSSVTFLPIYLAGSLFLVTCAQETLFLPVRFVLQGTKATKPELPPSEFILYLNTFQCVLKYRSFQAGEEWM</sequence>
<dbReference type="AlphaFoldDB" id="L9LAJ1"/>
<proteinExistence type="predicted"/>
<evidence type="ECO:0000313" key="2">
    <source>
        <dbReference type="Proteomes" id="UP000011518"/>
    </source>
</evidence>
<keyword evidence="2" id="KW-1185">Reference proteome</keyword>
<gene>
    <name evidence="1" type="ORF">TREES_T100015575</name>
</gene>
<name>L9LAJ1_TUPCH</name>
<reference evidence="2" key="1">
    <citation type="submission" date="2012-07" db="EMBL/GenBank/DDBJ databases">
        <title>Genome of the Chinese tree shrew, a rising model animal genetically related to primates.</title>
        <authorList>
            <person name="Zhang G."/>
            <person name="Fan Y."/>
            <person name="Yao Y."/>
            <person name="Huang Z."/>
        </authorList>
    </citation>
    <scope>NUCLEOTIDE SEQUENCE [LARGE SCALE GENOMIC DNA]</scope>
</reference>
<reference evidence="2" key="2">
    <citation type="journal article" date="2013" name="Nat. Commun.">
        <title>Genome of the Chinese tree shrew.</title>
        <authorList>
            <person name="Fan Y."/>
            <person name="Huang Z.Y."/>
            <person name="Cao C.C."/>
            <person name="Chen C.S."/>
            <person name="Chen Y.X."/>
            <person name="Fan D.D."/>
            <person name="He J."/>
            <person name="Hou H.L."/>
            <person name="Hu L."/>
            <person name="Hu X.T."/>
            <person name="Jiang X.T."/>
            <person name="Lai R."/>
            <person name="Lang Y.S."/>
            <person name="Liang B."/>
            <person name="Liao S.G."/>
            <person name="Mu D."/>
            <person name="Ma Y.Y."/>
            <person name="Niu Y.Y."/>
            <person name="Sun X.Q."/>
            <person name="Xia J.Q."/>
            <person name="Xiao J."/>
            <person name="Xiong Z.Q."/>
            <person name="Xu L."/>
            <person name="Yang L."/>
            <person name="Zhang Y."/>
            <person name="Zhao W."/>
            <person name="Zhao X.D."/>
            <person name="Zheng Y.T."/>
            <person name="Zhou J.M."/>
            <person name="Zhu Y.B."/>
            <person name="Zhang G.J."/>
            <person name="Wang J."/>
            <person name="Yao Y.G."/>
        </authorList>
    </citation>
    <scope>NUCLEOTIDE SEQUENCE [LARGE SCALE GENOMIC DNA]</scope>
</reference>